<protein>
    <submittedName>
        <fullName evidence="1">Uncharacterized protein</fullName>
    </submittedName>
</protein>
<evidence type="ECO:0000313" key="1">
    <source>
        <dbReference type="EMBL" id="OXA49594.1"/>
    </source>
</evidence>
<keyword evidence="2" id="KW-1185">Reference proteome</keyword>
<dbReference type="AlphaFoldDB" id="A0A226DXS0"/>
<accession>A0A226DXS0</accession>
<organism evidence="1 2">
    <name type="scientific">Folsomia candida</name>
    <name type="common">Springtail</name>
    <dbReference type="NCBI Taxonomy" id="158441"/>
    <lineage>
        <taxon>Eukaryota</taxon>
        <taxon>Metazoa</taxon>
        <taxon>Ecdysozoa</taxon>
        <taxon>Arthropoda</taxon>
        <taxon>Hexapoda</taxon>
        <taxon>Collembola</taxon>
        <taxon>Entomobryomorpha</taxon>
        <taxon>Isotomoidea</taxon>
        <taxon>Isotomidae</taxon>
        <taxon>Proisotominae</taxon>
        <taxon>Folsomia</taxon>
    </lineage>
</organism>
<reference evidence="1 2" key="1">
    <citation type="submission" date="2015-12" db="EMBL/GenBank/DDBJ databases">
        <title>The genome of Folsomia candida.</title>
        <authorList>
            <person name="Faddeeva A."/>
            <person name="Derks M.F."/>
            <person name="Anvar Y."/>
            <person name="Smit S."/>
            <person name="Van Straalen N."/>
            <person name="Roelofs D."/>
        </authorList>
    </citation>
    <scope>NUCLEOTIDE SEQUENCE [LARGE SCALE GENOMIC DNA]</scope>
    <source>
        <strain evidence="1 2">VU population</strain>
        <tissue evidence="1">Whole body</tissue>
    </source>
</reference>
<evidence type="ECO:0000313" key="2">
    <source>
        <dbReference type="Proteomes" id="UP000198287"/>
    </source>
</evidence>
<proteinExistence type="predicted"/>
<dbReference type="Proteomes" id="UP000198287">
    <property type="component" value="Unassembled WGS sequence"/>
</dbReference>
<sequence length="221" mass="25376">MQSKTKGCFKIFSPPVATAPVTKDNVVHQDVMMVLFFHYLARLVVDTLRSDTWSFVAYQLLNKAKSFYPKNEIVSLSEKNKTTYTFMSSIEEELVECGKSIFFENSKNVRLWFGHLSSSYHWLKFSVSIIPVIPTVVGWHFETYDGTMGTRVKKLFVNFLEAGVFSKAYSMEGEIEFQTRRRTSTRSIIKSMMSNGHNKKQRGQKMGEASTQYLLFGVCCC</sequence>
<comment type="caution">
    <text evidence="1">The sequence shown here is derived from an EMBL/GenBank/DDBJ whole genome shotgun (WGS) entry which is preliminary data.</text>
</comment>
<name>A0A226DXS0_FOLCA</name>
<dbReference type="EMBL" id="LNIX01000010">
    <property type="protein sequence ID" value="OXA49594.1"/>
    <property type="molecule type" value="Genomic_DNA"/>
</dbReference>
<gene>
    <name evidence="1" type="ORF">Fcan01_15748</name>
</gene>